<reference evidence="1 2" key="1">
    <citation type="submission" date="2019-07" db="EMBL/GenBank/DDBJ databases">
        <authorList>
            <person name="Yang M."/>
            <person name="Zhao D."/>
            <person name="Xiang H."/>
        </authorList>
    </citation>
    <scope>NUCLEOTIDE SEQUENCE [LARGE SCALE GENOMIC DNA]</scope>
    <source>
        <strain evidence="1 2">IM1326</strain>
    </source>
</reference>
<accession>A0A552X3P5</accession>
<keyword evidence="2" id="KW-1185">Reference proteome</keyword>
<comment type="caution">
    <text evidence="1">The sequence shown here is derived from an EMBL/GenBank/DDBJ whole genome shotgun (WGS) entry which is preliminary data.</text>
</comment>
<protein>
    <submittedName>
        <fullName evidence="1">Ribonucleotide reductase subunit alpha</fullName>
    </submittedName>
</protein>
<dbReference type="EMBL" id="VJWL01000001">
    <property type="protein sequence ID" value="TRW49642.1"/>
    <property type="molecule type" value="Genomic_DNA"/>
</dbReference>
<dbReference type="OrthoDB" id="6182044at2"/>
<proteinExistence type="predicted"/>
<sequence length="134" mass="14732">MQLSSYEDFIRAAQTQSEPQRLLFVFTKAMMPEKATADQQQRFGAGEGGNLEPVLCVDKLPDEVSDFNVLLEESKATGIEWDIAFAASMSGSVGFAPTPEQAEQPLKMMVESIKGGNVANFLAFNRKAELLRIL</sequence>
<dbReference type="Proteomes" id="UP000320359">
    <property type="component" value="Unassembled WGS sequence"/>
</dbReference>
<name>A0A552X3P5_9GAMM</name>
<evidence type="ECO:0000313" key="1">
    <source>
        <dbReference type="EMBL" id="TRW49642.1"/>
    </source>
</evidence>
<gene>
    <name evidence="1" type="ORF">FM042_01905</name>
</gene>
<evidence type="ECO:0000313" key="2">
    <source>
        <dbReference type="Proteomes" id="UP000320359"/>
    </source>
</evidence>
<organism evidence="1 2">
    <name type="scientific">Aliidiomarina halalkaliphila</name>
    <dbReference type="NCBI Taxonomy" id="2593535"/>
    <lineage>
        <taxon>Bacteria</taxon>
        <taxon>Pseudomonadati</taxon>
        <taxon>Pseudomonadota</taxon>
        <taxon>Gammaproteobacteria</taxon>
        <taxon>Alteromonadales</taxon>
        <taxon>Idiomarinaceae</taxon>
        <taxon>Aliidiomarina</taxon>
    </lineage>
</organism>
<dbReference type="AlphaFoldDB" id="A0A552X3P5"/>
<dbReference type="RefSeq" id="WP_143234064.1">
    <property type="nucleotide sequence ID" value="NZ_VJWL01000001.1"/>
</dbReference>